<dbReference type="Ensembl" id="ENSOART00020068797.1">
    <property type="protein sequence ID" value="ENSOARP00020035503.1"/>
    <property type="gene ID" value="ENSOARG00020024486.2"/>
</dbReference>
<gene>
    <name evidence="1" type="primary">LCORL</name>
</gene>
<evidence type="ECO:0000313" key="1">
    <source>
        <dbReference type="Ensembl" id="ENSOARP00020035503.1"/>
    </source>
</evidence>
<accession>A0AC11CTS2</accession>
<proteinExistence type="predicted"/>
<name>A0AC11CTS2_SHEEP</name>
<protein>
    <submittedName>
        <fullName evidence="1">Ligand dependent nuclear receptor corepressor like</fullName>
    </submittedName>
</protein>
<reference evidence="1" key="3">
    <citation type="submission" date="2025-09" db="UniProtKB">
        <authorList>
            <consortium name="Ensembl"/>
        </authorList>
    </citation>
    <scope>IDENTIFICATION</scope>
</reference>
<sequence>RPDDSGPLLLSCDGPFPAQHAHRSPHRSPHLASPSAISSLLVWWESFCFKLLGSGLSFCGFLGGGVKWWDLAALLPWLFCLSETCTWSGYPAGFESILEGLYGPRLRRDLSLFEDCEPEELTDWSMDEKCSFCNLQREAVSDCIPSLDSSQSTPTEELSSQGQSNTEKIECQAENYLNALFRKKADSSIWVFKRSPTSGWVSVHGYLVTSPFGDFCFSSRSLKDHRVFK</sequence>
<reference evidence="1" key="2">
    <citation type="submission" date="2025-08" db="UniProtKB">
        <authorList>
            <consortium name="Ensembl"/>
        </authorList>
    </citation>
    <scope>IDENTIFICATION</scope>
</reference>
<organism evidence="1">
    <name type="scientific">Ovis aries</name>
    <name type="common">Sheep</name>
    <dbReference type="NCBI Taxonomy" id="9940"/>
    <lineage>
        <taxon>Eukaryota</taxon>
        <taxon>Metazoa</taxon>
        <taxon>Chordata</taxon>
        <taxon>Craniata</taxon>
        <taxon>Vertebrata</taxon>
        <taxon>Euteleostomi</taxon>
        <taxon>Mammalia</taxon>
        <taxon>Eutheria</taxon>
        <taxon>Laurasiatheria</taxon>
        <taxon>Artiodactyla</taxon>
        <taxon>Ruminantia</taxon>
        <taxon>Pecora</taxon>
        <taxon>Bovidae</taxon>
        <taxon>Caprinae</taxon>
        <taxon>Ovis</taxon>
    </lineage>
</organism>
<reference evidence="1" key="1">
    <citation type="submission" date="2020-11" db="EMBL/GenBank/DDBJ databases">
        <authorList>
            <person name="Davenport K.M."/>
            <person name="Bickhart D.M."/>
            <person name="Smith T.P.L."/>
            <person name="Murdoch B.M."/>
            <person name="Rosen B.D."/>
        </authorList>
    </citation>
    <scope>NUCLEOTIDE SEQUENCE [LARGE SCALE GENOMIC DNA]</scope>
    <source>
        <strain evidence="1">OAR_USU_Benz2616</strain>
    </source>
</reference>